<dbReference type="Gene3D" id="3.10.120.10">
    <property type="entry name" value="Cytochrome b5-like heme/steroid binding domain"/>
    <property type="match status" value="1"/>
</dbReference>
<accession>A0A426ZJU6</accession>
<evidence type="ECO:0000256" key="2">
    <source>
        <dbReference type="ARBA" id="ARBA00022617"/>
    </source>
</evidence>
<dbReference type="Pfam" id="PF00173">
    <property type="entry name" value="Cyt-b5"/>
    <property type="match status" value="1"/>
</dbReference>
<evidence type="ECO:0000256" key="8">
    <source>
        <dbReference type="RuleBase" id="RU362121"/>
    </source>
</evidence>
<evidence type="ECO:0000256" key="7">
    <source>
        <dbReference type="ARBA" id="ARBA00038168"/>
    </source>
</evidence>
<evidence type="ECO:0000256" key="1">
    <source>
        <dbReference type="ARBA" id="ARBA00004370"/>
    </source>
</evidence>
<gene>
    <name evidence="11" type="ORF">B296_00041949</name>
    <name evidence="10" type="ORF">OPV22_022360</name>
</gene>
<dbReference type="Proteomes" id="UP001222027">
    <property type="component" value="Unassembled WGS sequence"/>
</dbReference>
<dbReference type="GO" id="GO:0020037">
    <property type="term" value="F:heme binding"/>
    <property type="evidence" value="ECO:0007669"/>
    <property type="project" value="UniProtKB-UniRule"/>
</dbReference>
<keyword evidence="2 8" id="KW-0349">Heme</keyword>
<reference evidence="11 12" key="1">
    <citation type="journal article" date="2014" name="Agronomy (Basel)">
        <title>A Draft Genome Sequence for Ensete ventricosum, the Drought-Tolerant Tree Against Hunger.</title>
        <authorList>
            <person name="Harrison J."/>
            <person name="Moore K.A."/>
            <person name="Paszkiewicz K."/>
            <person name="Jones T."/>
            <person name="Grant M."/>
            <person name="Ambacheew D."/>
            <person name="Muzemil S."/>
            <person name="Studholme D.J."/>
        </authorList>
    </citation>
    <scope>NUCLEOTIDE SEQUENCE [LARGE SCALE GENOMIC DNA]</scope>
</reference>
<proteinExistence type="inferred from homology"/>
<dbReference type="SUPFAM" id="SSF55856">
    <property type="entry name" value="Cytochrome b5-like heme/steroid binding domain"/>
    <property type="match status" value="1"/>
</dbReference>
<dbReference type="InterPro" id="IPR036400">
    <property type="entry name" value="Cyt_B5-like_heme/steroid_sf"/>
</dbReference>
<keyword evidence="5 8" id="KW-0408">Iron</keyword>
<dbReference type="PROSITE" id="PS50255">
    <property type="entry name" value="CYTOCHROME_B5_2"/>
    <property type="match status" value="1"/>
</dbReference>
<name>A0A426ZJU6_ENSVE</name>
<evidence type="ECO:0000256" key="6">
    <source>
        <dbReference type="ARBA" id="ARBA00023136"/>
    </source>
</evidence>
<protein>
    <recommendedName>
        <fullName evidence="9">Cytochrome b5 heme-binding domain-containing protein</fullName>
    </recommendedName>
</protein>
<dbReference type="Proteomes" id="UP000287651">
    <property type="component" value="Unassembled WGS sequence"/>
</dbReference>
<dbReference type="PANTHER" id="PTHR19359:SF14">
    <property type="entry name" value="CYTOCHROME B5 A"/>
    <property type="match status" value="1"/>
</dbReference>
<evidence type="ECO:0000256" key="4">
    <source>
        <dbReference type="ARBA" id="ARBA00022723"/>
    </source>
</evidence>
<evidence type="ECO:0000313" key="10">
    <source>
        <dbReference type="EMBL" id="KAJ8478633.1"/>
    </source>
</evidence>
<dbReference type="InterPro" id="IPR018506">
    <property type="entry name" value="Cyt_B5_heme-BS"/>
</dbReference>
<dbReference type="InterPro" id="IPR001199">
    <property type="entry name" value="Cyt_B5-like_heme/steroid-bd"/>
</dbReference>
<reference evidence="10 13" key="3">
    <citation type="submission" date="2022-12" db="EMBL/GenBank/DDBJ databases">
        <title>Chromosome-scale assembly of the Ensete ventricosum genome.</title>
        <authorList>
            <person name="Dussert Y."/>
            <person name="Stocks J."/>
            <person name="Wendawek A."/>
            <person name="Woldeyes F."/>
            <person name="Nichols R.A."/>
            <person name="Borrell J.S."/>
        </authorList>
    </citation>
    <scope>NUCLEOTIDE SEQUENCE [LARGE SCALE GENOMIC DNA]</scope>
    <source>
        <strain evidence="13">cv. Maze</strain>
        <strain evidence="10">MazeRef_0001</strain>
        <tissue evidence="10">Seeds</tissue>
    </source>
</reference>
<keyword evidence="4 8" id="KW-0479">Metal-binding</keyword>
<dbReference type="EMBL" id="AMZH03006260">
    <property type="protein sequence ID" value="RRT64259.1"/>
    <property type="molecule type" value="Genomic_DNA"/>
</dbReference>
<keyword evidence="6 8" id="KW-0472">Membrane</keyword>
<evidence type="ECO:0000313" key="11">
    <source>
        <dbReference type="EMBL" id="RRT64259.1"/>
    </source>
</evidence>
<keyword evidence="13" id="KW-1185">Reference proteome</keyword>
<evidence type="ECO:0000313" key="12">
    <source>
        <dbReference type="Proteomes" id="UP000287651"/>
    </source>
</evidence>
<reference evidence="11" key="2">
    <citation type="submission" date="2018-09" db="EMBL/GenBank/DDBJ databases">
        <authorList>
            <person name="Harrison J."/>
            <person name="Moore K.A."/>
            <person name="Paszkiewicz K."/>
            <person name="Jones T."/>
            <person name="Grant M."/>
            <person name="Ambacheew D."/>
            <person name="Muzemil S."/>
            <person name="Studholme D."/>
        </authorList>
    </citation>
    <scope>NUCLEOTIDE SEQUENCE</scope>
</reference>
<dbReference type="OrthoDB" id="260519at2759"/>
<feature type="transmembrane region" description="Helical" evidence="8">
    <location>
        <begin position="119"/>
        <end position="140"/>
    </location>
</feature>
<comment type="caution">
    <text evidence="11">The sequence shown here is derived from an EMBL/GenBank/DDBJ whole genome shotgun (WGS) entry which is preliminary data.</text>
</comment>
<dbReference type="PANTHER" id="PTHR19359">
    <property type="entry name" value="CYTOCHROME B5"/>
    <property type="match status" value="1"/>
</dbReference>
<comment type="similarity">
    <text evidence="7 8">Belongs to the cytochrome b5 family.</text>
</comment>
<feature type="domain" description="Cytochrome b5 heme-binding" evidence="9">
    <location>
        <begin position="5"/>
        <end position="81"/>
    </location>
</feature>
<evidence type="ECO:0000313" key="13">
    <source>
        <dbReference type="Proteomes" id="UP001222027"/>
    </source>
</evidence>
<keyword evidence="8" id="KW-1133">Transmembrane helix</keyword>
<evidence type="ECO:0000256" key="5">
    <source>
        <dbReference type="ARBA" id="ARBA00023004"/>
    </source>
</evidence>
<dbReference type="PROSITE" id="PS00191">
    <property type="entry name" value="CYTOCHROME_B5_1"/>
    <property type="match status" value="1"/>
</dbReference>
<sequence>MGGNPRVFDLSHVALHTTRNDCWLVINGRVIDVTKFLEEHPGGEEVLLEAAGKDATKEFEAIGHSKAAYGLLLKYQVGVTPGFKHTNAARAEDDAGEDTKARAYVMTGSAIKDDKKIRCLGAIEFVLPLVVASFAFWYRYSAGLTGMMMTE</sequence>
<dbReference type="PRINTS" id="PR00363">
    <property type="entry name" value="CYTOCHROMEB5"/>
</dbReference>
<organism evidence="11 12">
    <name type="scientific">Ensete ventricosum</name>
    <name type="common">Abyssinian banana</name>
    <name type="synonym">Musa ensete</name>
    <dbReference type="NCBI Taxonomy" id="4639"/>
    <lineage>
        <taxon>Eukaryota</taxon>
        <taxon>Viridiplantae</taxon>
        <taxon>Streptophyta</taxon>
        <taxon>Embryophyta</taxon>
        <taxon>Tracheophyta</taxon>
        <taxon>Spermatophyta</taxon>
        <taxon>Magnoliopsida</taxon>
        <taxon>Liliopsida</taxon>
        <taxon>Zingiberales</taxon>
        <taxon>Musaceae</taxon>
        <taxon>Ensete</taxon>
    </lineage>
</organism>
<dbReference type="GO" id="GO:0016020">
    <property type="term" value="C:membrane"/>
    <property type="evidence" value="ECO:0007669"/>
    <property type="project" value="UniProtKB-SubCell"/>
</dbReference>
<dbReference type="FunFam" id="3.10.120.10:FF:000002">
    <property type="entry name" value="Cytochrome b5 type B"/>
    <property type="match status" value="1"/>
</dbReference>
<comment type="subcellular location">
    <subcellularLocation>
        <location evidence="1">Membrane</location>
    </subcellularLocation>
</comment>
<dbReference type="GO" id="GO:0046872">
    <property type="term" value="F:metal ion binding"/>
    <property type="evidence" value="ECO:0007669"/>
    <property type="project" value="UniProtKB-UniRule"/>
</dbReference>
<dbReference type="EMBL" id="JAQQAF010000006">
    <property type="protein sequence ID" value="KAJ8478633.1"/>
    <property type="molecule type" value="Genomic_DNA"/>
</dbReference>
<keyword evidence="3 8" id="KW-0812">Transmembrane</keyword>
<evidence type="ECO:0000259" key="9">
    <source>
        <dbReference type="PROSITE" id="PS50255"/>
    </source>
</evidence>
<dbReference type="InterPro" id="IPR050668">
    <property type="entry name" value="Cytochrome_b5"/>
</dbReference>
<dbReference type="SMART" id="SM01117">
    <property type="entry name" value="Cyt-b5"/>
    <property type="match status" value="1"/>
</dbReference>
<evidence type="ECO:0000256" key="3">
    <source>
        <dbReference type="ARBA" id="ARBA00022692"/>
    </source>
</evidence>
<dbReference type="AlphaFoldDB" id="A0A426ZJU6"/>